<dbReference type="InterPro" id="IPR001611">
    <property type="entry name" value="Leu-rich_rpt"/>
</dbReference>
<name>A0A9W4WTV8_9GLOM</name>
<organism evidence="1 2">
    <name type="scientific">Funneliformis geosporum</name>
    <dbReference type="NCBI Taxonomy" id="1117311"/>
    <lineage>
        <taxon>Eukaryota</taxon>
        <taxon>Fungi</taxon>
        <taxon>Fungi incertae sedis</taxon>
        <taxon>Mucoromycota</taxon>
        <taxon>Glomeromycotina</taxon>
        <taxon>Glomeromycetes</taxon>
        <taxon>Glomerales</taxon>
        <taxon>Glomeraceae</taxon>
        <taxon>Funneliformis</taxon>
    </lineage>
</organism>
<dbReference type="SUPFAM" id="SSF52047">
    <property type="entry name" value="RNI-like"/>
    <property type="match status" value="1"/>
</dbReference>
<dbReference type="Proteomes" id="UP001153678">
    <property type="component" value="Unassembled WGS sequence"/>
</dbReference>
<reference evidence="1" key="1">
    <citation type="submission" date="2022-08" db="EMBL/GenBank/DDBJ databases">
        <authorList>
            <person name="Kallberg Y."/>
            <person name="Tangrot J."/>
            <person name="Rosling A."/>
        </authorList>
    </citation>
    <scope>NUCLEOTIDE SEQUENCE</scope>
    <source>
        <strain evidence="1">Wild A</strain>
    </source>
</reference>
<dbReference type="EMBL" id="CAMKVN010004210">
    <property type="protein sequence ID" value="CAI2186580.1"/>
    <property type="molecule type" value="Genomic_DNA"/>
</dbReference>
<evidence type="ECO:0000313" key="1">
    <source>
        <dbReference type="EMBL" id="CAI2186580.1"/>
    </source>
</evidence>
<evidence type="ECO:0000313" key="2">
    <source>
        <dbReference type="Proteomes" id="UP001153678"/>
    </source>
</evidence>
<comment type="caution">
    <text evidence="1">The sequence shown here is derived from an EMBL/GenBank/DDBJ whole genome shotgun (WGS) entry which is preliminary data.</text>
</comment>
<gene>
    <name evidence="1" type="ORF">FWILDA_LOCUS12648</name>
</gene>
<dbReference type="OrthoDB" id="421226at2759"/>
<sequence length="265" mass="30740">MNQIAESYPNLKYLNLGGYDGDRLITDKVIWNVIHSCLRIQEFIIYECKVFNITIKEIELYLKIKYINPGFSDKSLFVIVELYPNLRYLNLWNAQITDKGLYAIARSCYKLEYLNISYCRNISDKFLFEITGNCHNLQEFYFAEACRITDKSISCIINLYLNLQKLDIVFSREDVKDASTLIIIKRSPNLKHIEISGNDINDKVTETLVHTCHKLEYLDLSCCSFSVNHRFVMLYISAQDSSISNSNTVILPVQLSEKLLTHVSI</sequence>
<protein>
    <submittedName>
        <fullName evidence="1">1240_t:CDS:1</fullName>
    </submittedName>
</protein>
<proteinExistence type="predicted"/>
<keyword evidence="2" id="KW-1185">Reference proteome</keyword>
<dbReference type="Gene3D" id="3.80.10.10">
    <property type="entry name" value="Ribonuclease Inhibitor"/>
    <property type="match status" value="1"/>
</dbReference>
<dbReference type="AlphaFoldDB" id="A0A9W4WTV8"/>
<dbReference type="Pfam" id="PF13516">
    <property type="entry name" value="LRR_6"/>
    <property type="match status" value="3"/>
</dbReference>
<dbReference type="SMART" id="SM00367">
    <property type="entry name" value="LRR_CC"/>
    <property type="match status" value="4"/>
</dbReference>
<dbReference type="InterPro" id="IPR032675">
    <property type="entry name" value="LRR_dom_sf"/>
</dbReference>
<accession>A0A9W4WTV8</accession>
<dbReference type="PANTHER" id="PTHR13318">
    <property type="entry name" value="PARTNER OF PAIRED, ISOFORM B-RELATED"/>
    <property type="match status" value="1"/>
</dbReference>
<dbReference type="InterPro" id="IPR006553">
    <property type="entry name" value="Leu-rich_rpt_Cys-con_subtyp"/>
</dbReference>
<dbReference type="GO" id="GO:0019005">
    <property type="term" value="C:SCF ubiquitin ligase complex"/>
    <property type="evidence" value="ECO:0007669"/>
    <property type="project" value="TreeGrafter"/>
</dbReference>
<dbReference type="GO" id="GO:0031146">
    <property type="term" value="P:SCF-dependent proteasomal ubiquitin-dependent protein catabolic process"/>
    <property type="evidence" value="ECO:0007669"/>
    <property type="project" value="TreeGrafter"/>
</dbReference>